<feature type="compositionally biased region" description="Basic and acidic residues" evidence="1">
    <location>
        <begin position="8"/>
        <end position="24"/>
    </location>
</feature>
<reference evidence="2" key="1">
    <citation type="submission" date="2021-06" db="EMBL/GenBank/DDBJ databases">
        <authorList>
            <person name="Kallberg Y."/>
            <person name="Tangrot J."/>
            <person name="Rosling A."/>
        </authorList>
    </citation>
    <scope>NUCLEOTIDE SEQUENCE</scope>
    <source>
        <strain evidence="2">MA453B</strain>
    </source>
</reference>
<feature type="non-terminal residue" evidence="2">
    <location>
        <position position="1"/>
    </location>
</feature>
<dbReference type="Proteomes" id="UP000789405">
    <property type="component" value="Unassembled WGS sequence"/>
</dbReference>
<proteinExistence type="predicted"/>
<comment type="caution">
    <text evidence="2">The sequence shown here is derived from an EMBL/GenBank/DDBJ whole genome shotgun (WGS) entry which is preliminary data.</text>
</comment>
<evidence type="ECO:0000313" key="3">
    <source>
        <dbReference type="Proteomes" id="UP000789405"/>
    </source>
</evidence>
<dbReference type="AlphaFoldDB" id="A0A9N9ISL3"/>
<evidence type="ECO:0000313" key="2">
    <source>
        <dbReference type="EMBL" id="CAG8749654.1"/>
    </source>
</evidence>
<accession>A0A9N9ISL3</accession>
<sequence length="45" mass="5153">INVESTEVFDKGDNSKEDENDSKKIPMITHYEALNTIEVLKQCLI</sequence>
<organism evidence="2 3">
    <name type="scientific">Dentiscutata erythropus</name>
    <dbReference type="NCBI Taxonomy" id="1348616"/>
    <lineage>
        <taxon>Eukaryota</taxon>
        <taxon>Fungi</taxon>
        <taxon>Fungi incertae sedis</taxon>
        <taxon>Mucoromycota</taxon>
        <taxon>Glomeromycotina</taxon>
        <taxon>Glomeromycetes</taxon>
        <taxon>Diversisporales</taxon>
        <taxon>Gigasporaceae</taxon>
        <taxon>Dentiscutata</taxon>
    </lineage>
</organism>
<name>A0A9N9ISL3_9GLOM</name>
<gene>
    <name evidence="2" type="ORF">DERYTH_LOCUS16772</name>
</gene>
<evidence type="ECO:0000256" key="1">
    <source>
        <dbReference type="SAM" id="MobiDB-lite"/>
    </source>
</evidence>
<keyword evidence="3" id="KW-1185">Reference proteome</keyword>
<feature type="region of interest" description="Disordered" evidence="1">
    <location>
        <begin position="1"/>
        <end position="24"/>
    </location>
</feature>
<dbReference type="EMBL" id="CAJVPY010015043">
    <property type="protein sequence ID" value="CAG8749654.1"/>
    <property type="molecule type" value="Genomic_DNA"/>
</dbReference>
<protein>
    <submittedName>
        <fullName evidence="2">758_t:CDS:1</fullName>
    </submittedName>
</protein>